<feature type="transmembrane region" description="Helical" evidence="1">
    <location>
        <begin position="109"/>
        <end position="132"/>
    </location>
</feature>
<dbReference type="GO" id="GO:0008654">
    <property type="term" value="P:phospholipid biosynthetic process"/>
    <property type="evidence" value="ECO:0007669"/>
    <property type="project" value="InterPro"/>
</dbReference>
<dbReference type="AlphaFoldDB" id="A0A231V0V8"/>
<evidence type="ECO:0008006" key="4">
    <source>
        <dbReference type="Google" id="ProtNLM"/>
    </source>
</evidence>
<keyword evidence="1" id="KW-1133">Transmembrane helix</keyword>
<keyword evidence="1" id="KW-0472">Membrane</keyword>
<feature type="transmembrane region" description="Helical" evidence="1">
    <location>
        <begin position="80"/>
        <end position="103"/>
    </location>
</feature>
<dbReference type="InterPro" id="IPR000462">
    <property type="entry name" value="CDP-OH_P_trans"/>
</dbReference>
<dbReference type="InterPro" id="IPR043130">
    <property type="entry name" value="CDP-OH_PTrfase_TM_dom"/>
</dbReference>
<evidence type="ECO:0000313" key="2">
    <source>
        <dbReference type="EMBL" id="OXT01671.1"/>
    </source>
</evidence>
<dbReference type="EMBL" id="NBYO01000001">
    <property type="protein sequence ID" value="OXT01671.1"/>
    <property type="molecule type" value="Genomic_DNA"/>
</dbReference>
<feature type="transmembrane region" description="Helical" evidence="1">
    <location>
        <begin position="173"/>
        <end position="195"/>
    </location>
</feature>
<protein>
    <recommendedName>
        <fullName evidence="4">CDP-alcohol phosphatidyltransferase</fullName>
    </recommendedName>
</protein>
<dbReference type="Pfam" id="PF01066">
    <property type="entry name" value="CDP-OH_P_transf"/>
    <property type="match status" value="1"/>
</dbReference>
<gene>
    <name evidence="2" type="ORF">B7H23_01525</name>
</gene>
<keyword evidence="3" id="KW-1185">Reference proteome</keyword>
<organism evidence="2 3">
    <name type="scientific">Notoacmeibacter marinus</name>
    <dbReference type="NCBI Taxonomy" id="1876515"/>
    <lineage>
        <taxon>Bacteria</taxon>
        <taxon>Pseudomonadati</taxon>
        <taxon>Pseudomonadota</taxon>
        <taxon>Alphaproteobacteria</taxon>
        <taxon>Hyphomicrobiales</taxon>
        <taxon>Notoacmeibacteraceae</taxon>
        <taxon>Notoacmeibacter</taxon>
    </lineage>
</organism>
<dbReference type="Proteomes" id="UP000215405">
    <property type="component" value="Unassembled WGS sequence"/>
</dbReference>
<name>A0A231V0V8_9HYPH</name>
<dbReference type="GO" id="GO:0016020">
    <property type="term" value="C:membrane"/>
    <property type="evidence" value="ECO:0007669"/>
    <property type="project" value="InterPro"/>
</dbReference>
<reference evidence="3" key="1">
    <citation type="journal article" date="2017" name="Int. J. Syst. Evol. Microbiol.">
        <title>Notoacmeibacter marinus gen. nov., sp. nov., isolated from the gut of a limpet and proposal of Notoacmeibacteraceae fam. nov. in the order Rhizobiales of the class Alphaproteobacteria.</title>
        <authorList>
            <person name="Huang Z."/>
            <person name="Guo F."/>
            <person name="Lai Q."/>
        </authorList>
    </citation>
    <scope>NUCLEOTIDE SEQUENCE [LARGE SCALE GENOMIC DNA]</scope>
    <source>
        <strain evidence="3">XMTR2A4</strain>
    </source>
</reference>
<dbReference type="Gene3D" id="1.20.120.1760">
    <property type="match status" value="1"/>
</dbReference>
<evidence type="ECO:0000313" key="3">
    <source>
        <dbReference type="Proteomes" id="UP000215405"/>
    </source>
</evidence>
<evidence type="ECO:0000256" key="1">
    <source>
        <dbReference type="SAM" id="Phobius"/>
    </source>
</evidence>
<dbReference type="RefSeq" id="WP_094075641.1">
    <property type="nucleotide sequence ID" value="NZ_NBYO01000001.1"/>
</dbReference>
<feature type="transmembrane region" description="Helical" evidence="1">
    <location>
        <begin position="33"/>
        <end position="60"/>
    </location>
</feature>
<keyword evidence="1" id="KW-0812">Transmembrane</keyword>
<sequence>MIDGWGRRKLSPLIDGLADRAVAVGISANGMTLIAFAIGIAGAVLIAVGHAGIAILLLLLSRLGDGLDGAIAQRTRTSDFGGFLDIVLDFAFYGAVPLAFILLDPAQNAVAGGLLLLAFYVNGGSFLAYAVMAEKRGEHSEARGEKSLFFTTGLAEAGETLIVFVLMCLFPSLFPILAALFAGLTGYTALSRILLARRMFG</sequence>
<comment type="caution">
    <text evidence="2">The sequence shown here is derived from an EMBL/GenBank/DDBJ whole genome shotgun (WGS) entry which is preliminary data.</text>
</comment>
<dbReference type="GO" id="GO:0016780">
    <property type="term" value="F:phosphotransferase activity, for other substituted phosphate groups"/>
    <property type="evidence" value="ECO:0007669"/>
    <property type="project" value="InterPro"/>
</dbReference>
<proteinExistence type="predicted"/>
<accession>A0A231V0V8</accession>